<dbReference type="InterPro" id="IPR018247">
    <property type="entry name" value="EF_Hand_1_Ca_BS"/>
</dbReference>
<proteinExistence type="predicted"/>
<dbReference type="RefSeq" id="WP_387975681.1">
    <property type="nucleotide sequence ID" value="NZ_JBHRWO010000010.1"/>
</dbReference>
<name>A0ABV7Q0U4_9ACTN</name>
<dbReference type="Gene3D" id="3.40.50.1460">
    <property type="match status" value="1"/>
</dbReference>
<dbReference type="InterPro" id="IPR029030">
    <property type="entry name" value="Caspase-like_dom_sf"/>
</dbReference>
<dbReference type="Pfam" id="PF00656">
    <property type="entry name" value="Peptidase_C14"/>
    <property type="match status" value="1"/>
</dbReference>
<dbReference type="InterPro" id="IPR011600">
    <property type="entry name" value="Pept_C14_caspase"/>
</dbReference>
<evidence type="ECO:0000313" key="2">
    <source>
        <dbReference type="EMBL" id="MFC3493394.1"/>
    </source>
</evidence>
<dbReference type="EMBL" id="JBHRWO010000010">
    <property type="protein sequence ID" value="MFC3493394.1"/>
    <property type="molecule type" value="Genomic_DNA"/>
</dbReference>
<reference evidence="3" key="1">
    <citation type="journal article" date="2019" name="Int. J. Syst. Evol. Microbiol.">
        <title>The Global Catalogue of Microorganisms (GCM) 10K type strain sequencing project: providing services to taxonomists for standard genome sequencing and annotation.</title>
        <authorList>
            <consortium name="The Broad Institute Genomics Platform"/>
            <consortium name="The Broad Institute Genome Sequencing Center for Infectious Disease"/>
            <person name="Wu L."/>
            <person name="Ma J."/>
        </authorList>
    </citation>
    <scope>NUCLEOTIDE SEQUENCE [LARGE SCALE GENOMIC DNA]</scope>
    <source>
        <strain evidence="3">CGMCC 4.7396</strain>
    </source>
</reference>
<organism evidence="2 3">
    <name type="scientific">Glycomyces rhizosphaerae</name>
    <dbReference type="NCBI Taxonomy" id="2054422"/>
    <lineage>
        <taxon>Bacteria</taxon>
        <taxon>Bacillati</taxon>
        <taxon>Actinomycetota</taxon>
        <taxon>Actinomycetes</taxon>
        <taxon>Glycomycetales</taxon>
        <taxon>Glycomycetaceae</taxon>
        <taxon>Glycomyces</taxon>
    </lineage>
</organism>
<dbReference type="NCBIfam" id="NF047832">
    <property type="entry name" value="caspase_w_EACC1"/>
    <property type="match status" value="1"/>
</dbReference>
<dbReference type="Proteomes" id="UP001595712">
    <property type="component" value="Unassembled WGS sequence"/>
</dbReference>
<evidence type="ECO:0000313" key="3">
    <source>
        <dbReference type="Proteomes" id="UP001595712"/>
    </source>
</evidence>
<dbReference type="PANTHER" id="PTHR22576">
    <property type="entry name" value="MUCOSA ASSOCIATED LYMPHOID TISSUE LYMPHOMA TRANSLOCATION PROTEIN 1/PARACASPASE"/>
    <property type="match status" value="1"/>
</dbReference>
<dbReference type="PROSITE" id="PS00018">
    <property type="entry name" value="EF_HAND_1"/>
    <property type="match status" value="1"/>
</dbReference>
<feature type="domain" description="Peptidase C14 caspase" evidence="1">
    <location>
        <begin position="5"/>
        <end position="232"/>
    </location>
</feature>
<dbReference type="SUPFAM" id="SSF52129">
    <property type="entry name" value="Caspase-like"/>
    <property type="match status" value="1"/>
</dbReference>
<evidence type="ECO:0000259" key="1">
    <source>
        <dbReference type="Pfam" id="PF00656"/>
    </source>
</evidence>
<dbReference type="InterPro" id="IPR052039">
    <property type="entry name" value="Caspase-related_regulators"/>
</dbReference>
<gene>
    <name evidence="2" type="ORF">ACFO8M_12985</name>
</gene>
<keyword evidence="3" id="KW-1185">Reference proteome</keyword>
<comment type="caution">
    <text evidence="2">The sequence shown here is derived from an EMBL/GenBank/DDBJ whole genome shotgun (WGS) entry which is preliminary data.</text>
</comment>
<protein>
    <submittedName>
        <fullName evidence="2">Caspase domain-containing protein</fullName>
    </submittedName>
</protein>
<sequence>MVNSRKALLVGTATYGHDGLRPLKAPLNDLDALAEVLGDPDIGGYTVIEVRDRPVHLIQRAVQRFLVHSEPDDELLLYFSCHGLKDDEELLYFAGTDTEPEPELLESHAVPAEFVSKYLQTAIARRKILLLDCCFSGAFRAGAKSANPRLDIGGTFTESGTYVISASDRIQQAFELKSTADPKPLSVFTDAVVRGLRSGDADLDGDGQVSADDLYKYVSESLRAAGSRQNPTRSIVGGIGDLKLTLQRKPQEPTPGAVSASPPFDAAAVRRVLAEAPFALDAIIDPAPDHPVRQRFHEHQDQTRSEHLIAYVNRGHHNDWFGFKSREYEPVAFTDGAVYFPGAVRMTYSELAAHDITVDRKWHKAYRGGFHTSHLVLQRPGRTVSVNGAFHQGLEALAAVLTELGRLATEASASPPPTPE</sequence>
<dbReference type="PANTHER" id="PTHR22576:SF37">
    <property type="entry name" value="MUCOSA-ASSOCIATED LYMPHOID TISSUE LYMPHOMA TRANSLOCATION PROTEIN 1"/>
    <property type="match status" value="1"/>
</dbReference>
<accession>A0ABV7Q0U4</accession>